<dbReference type="GO" id="GO:0003924">
    <property type="term" value="F:GTPase activity"/>
    <property type="evidence" value="ECO:0007669"/>
    <property type="project" value="UniProtKB-UniRule"/>
</dbReference>
<dbReference type="FunFam" id="3.30.70.2570:FF:000001">
    <property type="entry name" value="Translation factor GUF1, mitochondrial"/>
    <property type="match status" value="1"/>
</dbReference>
<reference evidence="14 15" key="1">
    <citation type="journal article" date="2016" name="Nat. Commun.">
        <title>Thousands of microbial genomes shed light on interconnected biogeochemical processes in an aquifer system.</title>
        <authorList>
            <person name="Anantharaman K."/>
            <person name="Brown C.T."/>
            <person name="Hug L.A."/>
            <person name="Sharon I."/>
            <person name="Castelle C.J."/>
            <person name="Probst A.J."/>
            <person name="Thomas B.C."/>
            <person name="Singh A."/>
            <person name="Wilkins M.J."/>
            <person name="Karaoz U."/>
            <person name="Brodie E.L."/>
            <person name="Williams K.H."/>
            <person name="Hubbard S.S."/>
            <person name="Banfield J.F."/>
        </authorList>
    </citation>
    <scope>NUCLEOTIDE SEQUENCE [LARGE SCALE GENOMIC DNA]</scope>
</reference>
<dbReference type="Gene3D" id="3.30.70.2570">
    <property type="entry name" value="Elongation factor 4, C-terminal domain"/>
    <property type="match status" value="1"/>
</dbReference>
<dbReference type="PRINTS" id="PR00315">
    <property type="entry name" value="ELONGATNFCT"/>
</dbReference>
<dbReference type="InterPro" id="IPR041095">
    <property type="entry name" value="EFG_II"/>
</dbReference>
<dbReference type="GO" id="GO:0005525">
    <property type="term" value="F:GTP binding"/>
    <property type="evidence" value="ECO:0007669"/>
    <property type="project" value="UniProtKB-UniRule"/>
</dbReference>
<keyword evidence="6 12" id="KW-0342">GTP-binding</keyword>
<dbReference type="SUPFAM" id="SSF54980">
    <property type="entry name" value="EF-G C-terminal domain-like"/>
    <property type="match status" value="2"/>
</dbReference>
<evidence type="ECO:0000256" key="1">
    <source>
        <dbReference type="ARBA" id="ARBA00005454"/>
    </source>
</evidence>
<dbReference type="CDD" id="cd03699">
    <property type="entry name" value="EF4_II"/>
    <property type="match status" value="1"/>
</dbReference>
<evidence type="ECO:0000256" key="10">
    <source>
        <dbReference type="ARBA" id="ARBA00061052"/>
    </source>
</evidence>
<dbReference type="InterPro" id="IPR035647">
    <property type="entry name" value="EFG_III/V"/>
</dbReference>
<dbReference type="Proteomes" id="UP000178509">
    <property type="component" value="Unassembled WGS sequence"/>
</dbReference>
<comment type="caution">
    <text evidence="14">The sequence shown here is derived from an EMBL/GenBank/DDBJ whole genome shotgun (WGS) entry which is preliminary data.</text>
</comment>
<evidence type="ECO:0000256" key="5">
    <source>
        <dbReference type="ARBA" id="ARBA00022917"/>
    </source>
</evidence>
<comment type="catalytic activity">
    <reaction evidence="8 12">
        <text>GTP + H2O = GDP + phosphate + H(+)</text>
        <dbReference type="Rhea" id="RHEA:19669"/>
        <dbReference type="ChEBI" id="CHEBI:15377"/>
        <dbReference type="ChEBI" id="CHEBI:15378"/>
        <dbReference type="ChEBI" id="CHEBI:37565"/>
        <dbReference type="ChEBI" id="CHEBI:43474"/>
        <dbReference type="ChEBI" id="CHEBI:58189"/>
        <dbReference type="EC" id="3.6.5.n1"/>
    </reaction>
</comment>
<dbReference type="Pfam" id="PF14492">
    <property type="entry name" value="EFG_III"/>
    <property type="match status" value="1"/>
</dbReference>
<evidence type="ECO:0000256" key="6">
    <source>
        <dbReference type="ARBA" id="ARBA00023134"/>
    </source>
</evidence>
<dbReference type="InterPro" id="IPR009000">
    <property type="entry name" value="Transl_B-barrel_sf"/>
</dbReference>
<dbReference type="Pfam" id="PF00009">
    <property type="entry name" value="GTP_EFTU"/>
    <property type="match status" value="1"/>
</dbReference>
<dbReference type="EC" id="3.6.5.n1" evidence="11 12"/>
<proteinExistence type="inferred from homology"/>
<dbReference type="InterPro" id="IPR004161">
    <property type="entry name" value="EFTu-like_2"/>
</dbReference>
<evidence type="ECO:0000256" key="7">
    <source>
        <dbReference type="ARBA" id="ARBA00023136"/>
    </source>
</evidence>
<evidence type="ECO:0000256" key="2">
    <source>
        <dbReference type="ARBA" id="ARBA00022475"/>
    </source>
</evidence>
<dbReference type="Gene3D" id="3.30.70.240">
    <property type="match status" value="1"/>
</dbReference>
<dbReference type="GO" id="GO:0003746">
    <property type="term" value="F:translation elongation factor activity"/>
    <property type="evidence" value="ECO:0007669"/>
    <property type="project" value="UniProtKB-UniRule"/>
</dbReference>
<dbReference type="GO" id="GO:0043022">
    <property type="term" value="F:ribosome binding"/>
    <property type="evidence" value="ECO:0007669"/>
    <property type="project" value="UniProtKB-UniRule"/>
</dbReference>
<evidence type="ECO:0000313" key="15">
    <source>
        <dbReference type="Proteomes" id="UP000178509"/>
    </source>
</evidence>
<keyword evidence="3 12" id="KW-0547">Nucleotide-binding</keyword>
<dbReference type="AlphaFoldDB" id="A0A1G2HHZ9"/>
<feature type="domain" description="Tr-type G" evidence="13">
    <location>
        <begin position="2"/>
        <end position="205"/>
    </location>
</feature>
<dbReference type="InterPro" id="IPR005225">
    <property type="entry name" value="Small_GTP-bd"/>
</dbReference>
<dbReference type="Gene3D" id="3.40.50.300">
    <property type="entry name" value="P-loop containing nucleotide triphosphate hydrolases"/>
    <property type="match status" value="1"/>
</dbReference>
<comment type="function">
    <text evidence="9 12">Required for accurate and efficient protein synthesis under certain stress conditions. May act as a fidelity factor of the translation reaction, by catalyzing a one-codon backward translocation of tRNAs on improperly translocated ribosomes. Back-translocation proceeds from a post-translocation (POST) complex to a pre-translocation (PRE) complex, thus giving elongation factor G a second chance to translocate the tRNAs correctly. Binds to ribosomes in a GTP-dependent manner.</text>
</comment>
<dbReference type="InterPro" id="IPR006297">
    <property type="entry name" value="EF-4"/>
</dbReference>
<feature type="binding site" evidence="12">
    <location>
        <begin position="149"/>
        <end position="152"/>
    </location>
    <ligand>
        <name>GTP</name>
        <dbReference type="ChEBI" id="CHEBI:37565"/>
    </ligand>
</feature>
<dbReference type="InterPro" id="IPR013842">
    <property type="entry name" value="LepA_CTD"/>
</dbReference>
<organism evidence="14 15">
    <name type="scientific">Candidatus Spechtbacteria bacterium RIFCSPLOWO2_02_FULL_38_8</name>
    <dbReference type="NCBI Taxonomy" id="1802164"/>
    <lineage>
        <taxon>Bacteria</taxon>
        <taxon>Candidatus Spechtiibacteriota</taxon>
    </lineage>
</organism>
<dbReference type="GO" id="GO:0005886">
    <property type="term" value="C:plasma membrane"/>
    <property type="evidence" value="ECO:0007669"/>
    <property type="project" value="UniProtKB-SubCell"/>
</dbReference>
<dbReference type="Pfam" id="PF06421">
    <property type="entry name" value="LepA_C"/>
    <property type="match status" value="1"/>
</dbReference>
<evidence type="ECO:0000256" key="11">
    <source>
        <dbReference type="ARBA" id="ARBA00066744"/>
    </source>
</evidence>
<comment type="similarity">
    <text evidence="10">Belongs to the GTP-binding elongation factor family. LepA subfamily.</text>
</comment>
<dbReference type="HAMAP" id="MF_00071">
    <property type="entry name" value="LepA"/>
    <property type="match status" value="1"/>
</dbReference>
<comment type="subcellular location">
    <subcellularLocation>
        <location evidence="12">Cell membrane</location>
        <topology evidence="12">Peripheral membrane protein</topology>
        <orientation evidence="12">Cytoplasmic side</orientation>
    </subcellularLocation>
</comment>
<dbReference type="FunFam" id="3.30.70.240:FF:000007">
    <property type="entry name" value="Translation factor GUF1, mitochondrial"/>
    <property type="match status" value="1"/>
</dbReference>
<dbReference type="InterPro" id="IPR000795">
    <property type="entry name" value="T_Tr_GTP-bd_dom"/>
</dbReference>
<name>A0A1G2HHZ9_9BACT</name>
<dbReference type="GO" id="GO:0045727">
    <property type="term" value="P:positive regulation of translation"/>
    <property type="evidence" value="ECO:0007669"/>
    <property type="project" value="UniProtKB-UniRule"/>
</dbReference>
<dbReference type="InterPro" id="IPR035654">
    <property type="entry name" value="LepA_IV"/>
</dbReference>
<dbReference type="CDD" id="cd03709">
    <property type="entry name" value="lepA_C"/>
    <property type="match status" value="1"/>
</dbReference>
<comment type="similarity">
    <text evidence="1 12">Belongs to the TRAFAC class translation factor GTPase superfamily. Classic translation factor GTPase family. LepA subfamily.</text>
</comment>
<dbReference type="InterPro" id="IPR000640">
    <property type="entry name" value="EFG_V-like"/>
</dbReference>
<dbReference type="PANTHER" id="PTHR43512">
    <property type="entry name" value="TRANSLATION FACTOR GUF1-RELATED"/>
    <property type="match status" value="1"/>
</dbReference>
<dbReference type="FunFam" id="2.40.30.10:FF:000015">
    <property type="entry name" value="Translation factor GUF1, mitochondrial"/>
    <property type="match status" value="1"/>
</dbReference>
<dbReference type="NCBIfam" id="TIGR01393">
    <property type="entry name" value="lepA"/>
    <property type="match status" value="1"/>
</dbReference>
<dbReference type="CDD" id="cd01890">
    <property type="entry name" value="LepA"/>
    <property type="match status" value="1"/>
</dbReference>
<keyword evidence="2 12" id="KW-1003">Cell membrane</keyword>
<evidence type="ECO:0000313" key="14">
    <source>
        <dbReference type="EMBL" id="OGZ62097.1"/>
    </source>
</evidence>
<accession>A0A1G2HHZ9</accession>
<feature type="binding site" evidence="12">
    <location>
        <begin position="14"/>
        <end position="19"/>
    </location>
    <ligand>
        <name>GTP</name>
        <dbReference type="ChEBI" id="CHEBI:37565"/>
    </ligand>
</feature>
<evidence type="ECO:0000256" key="3">
    <source>
        <dbReference type="ARBA" id="ARBA00022741"/>
    </source>
</evidence>
<evidence type="ECO:0000256" key="9">
    <source>
        <dbReference type="ARBA" id="ARBA00057626"/>
    </source>
</evidence>
<sequence>MNNIRNFVIIAHIDHGKSTLADRFLELTSSVEKRHMKEQYLDQMDLERERGITIKMQPVTMAHGPQSAGHSSKEKAVDGSRFAVDNSEYILNLIDTPGHVDFSYEVSRSLAAVEGAILLVDATSGIQAQTVAHLQVAADQKLTIIPAINKIDLPQAQVKETEEEILNLFLNLNLELDQVYKISAKTGEGVPELLEAIIKKVPAPQIYTEKIHKITEAKQRDFVSNSYASINALPLRALIFDSVYDEYRGVIAHVRVFEGSIKSEDNILFMASRENSEVREVGIFKPQLSKTEKLQAGDIGYVVSGVKSVESAPIGDTITNRKNPAEYAISGYKQPQPVIFSTIYPSRESDYEEMKTAFEKLKLNDSSLYFEPEHSPILGRGLKAGFLGMLHMEIIIERIRREYNLELVITAPSVSYKIKLTKGEEINVFNPAQYPNPAEIVLTSEPWIELRIITPPAYMNNVMNLLKNKRGVYKDTEYISAERIKINYETPLSEIIEDFYNQLKNVTSGFASMAYEILEHREAEVVKLDILLAGDDIPSLSRLVVKEKAESEGRRLVEKIKEVIPREQFAVAIQAVIGGKVIARETKPAARKDVTAKLYGGDVTRKRKLLEKQKKGKGRLAQHGKVSIDSDTMMKIFS</sequence>
<dbReference type="STRING" id="1802164.A3H51_01520"/>
<evidence type="ECO:0000259" key="13">
    <source>
        <dbReference type="PROSITE" id="PS51722"/>
    </source>
</evidence>
<dbReference type="NCBIfam" id="TIGR00231">
    <property type="entry name" value="small_GTP"/>
    <property type="match status" value="1"/>
</dbReference>
<dbReference type="PROSITE" id="PS51722">
    <property type="entry name" value="G_TR_2"/>
    <property type="match status" value="1"/>
</dbReference>
<evidence type="ECO:0000256" key="4">
    <source>
        <dbReference type="ARBA" id="ARBA00022801"/>
    </source>
</evidence>
<dbReference type="SUPFAM" id="SSF50447">
    <property type="entry name" value="Translation proteins"/>
    <property type="match status" value="1"/>
</dbReference>
<dbReference type="InterPro" id="IPR038363">
    <property type="entry name" value="LepA_C_sf"/>
</dbReference>
<dbReference type="Gene3D" id="3.30.70.870">
    <property type="entry name" value="Elongation Factor G (Translational Gtpase), domain 3"/>
    <property type="match status" value="1"/>
</dbReference>
<keyword evidence="5 12" id="KW-0648">Protein biosynthesis</keyword>
<keyword evidence="7 12" id="KW-0472">Membrane</keyword>
<dbReference type="InterPro" id="IPR027417">
    <property type="entry name" value="P-loop_NTPase"/>
</dbReference>
<dbReference type="EMBL" id="MHOJ01000028">
    <property type="protein sequence ID" value="OGZ62097.1"/>
    <property type="molecule type" value="Genomic_DNA"/>
</dbReference>
<keyword evidence="4 12" id="KW-0378">Hydrolase</keyword>
<dbReference type="Pfam" id="PF00679">
    <property type="entry name" value="EFG_C"/>
    <property type="match status" value="1"/>
</dbReference>
<protein>
    <recommendedName>
        <fullName evidence="11 12">Elongation factor 4</fullName>
        <shortName evidence="12">EF-4</shortName>
        <ecNumber evidence="11 12">3.6.5.n1</ecNumber>
    </recommendedName>
    <alternativeName>
        <fullName evidence="12">Ribosomal back-translocase LepA</fullName>
    </alternativeName>
</protein>
<keyword evidence="14" id="KW-0251">Elongation factor</keyword>
<evidence type="ECO:0000256" key="8">
    <source>
        <dbReference type="ARBA" id="ARBA00050293"/>
    </source>
</evidence>
<dbReference type="Gene3D" id="2.40.30.10">
    <property type="entry name" value="Translation factors"/>
    <property type="match status" value="1"/>
</dbReference>
<dbReference type="PANTHER" id="PTHR43512:SF4">
    <property type="entry name" value="TRANSLATION FACTOR GUF1 HOMOLOG, CHLOROPLASTIC"/>
    <property type="match status" value="1"/>
</dbReference>
<dbReference type="Pfam" id="PF03144">
    <property type="entry name" value="GTP_EFTU_D2"/>
    <property type="match status" value="1"/>
</dbReference>
<gene>
    <name evidence="12" type="primary">lepA</name>
    <name evidence="14" type="ORF">A3H51_01520</name>
</gene>
<dbReference type="SUPFAM" id="SSF52540">
    <property type="entry name" value="P-loop containing nucleoside triphosphate hydrolases"/>
    <property type="match status" value="1"/>
</dbReference>
<evidence type="ECO:0000256" key="12">
    <source>
        <dbReference type="HAMAP-Rule" id="MF_00071"/>
    </source>
</evidence>